<comment type="subcellular location">
    <subcellularLocation>
        <location evidence="1">Cell membrane</location>
        <topology evidence="1">Multi-pass membrane protein</topology>
    </subcellularLocation>
</comment>
<dbReference type="SUPFAM" id="SSF103473">
    <property type="entry name" value="MFS general substrate transporter"/>
    <property type="match status" value="1"/>
</dbReference>
<feature type="compositionally biased region" description="Low complexity" evidence="8">
    <location>
        <begin position="26"/>
        <end position="43"/>
    </location>
</feature>
<feature type="compositionally biased region" description="Low complexity" evidence="8">
    <location>
        <begin position="1693"/>
        <end position="1711"/>
    </location>
</feature>
<feature type="region of interest" description="Disordered" evidence="8">
    <location>
        <begin position="392"/>
        <end position="426"/>
    </location>
</feature>
<dbReference type="PANTHER" id="PTHR23502:SF186">
    <property type="entry name" value="MAJOR FACILITATOR SUPERFAMILY (MFS) PROFILE DOMAIN-CONTAINING PROTEIN"/>
    <property type="match status" value="1"/>
</dbReference>
<keyword evidence="4 9" id="KW-0812">Transmembrane</keyword>
<feature type="region of interest" description="Disordered" evidence="8">
    <location>
        <begin position="1"/>
        <end position="142"/>
    </location>
</feature>
<evidence type="ECO:0000256" key="4">
    <source>
        <dbReference type="ARBA" id="ARBA00022692"/>
    </source>
</evidence>
<feature type="domain" description="Major facilitator superfamily (MFS) profile" evidence="10">
    <location>
        <begin position="1105"/>
        <end position="1659"/>
    </location>
</feature>
<keyword evidence="2" id="KW-0813">Transport</keyword>
<feature type="transmembrane region" description="Helical" evidence="9">
    <location>
        <begin position="1599"/>
        <end position="1622"/>
    </location>
</feature>
<dbReference type="Gene3D" id="1.20.1250.20">
    <property type="entry name" value="MFS general substrate transporter like domains"/>
    <property type="match status" value="1"/>
</dbReference>
<feature type="transmembrane region" description="Helical" evidence="9">
    <location>
        <begin position="1205"/>
        <end position="1225"/>
    </location>
</feature>
<keyword evidence="12" id="KW-1185">Reference proteome</keyword>
<feature type="region of interest" description="Disordered" evidence="8">
    <location>
        <begin position="574"/>
        <end position="619"/>
    </location>
</feature>
<dbReference type="InterPro" id="IPR036259">
    <property type="entry name" value="MFS_trans_sf"/>
</dbReference>
<proteinExistence type="inferred from homology"/>
<protein>
    <recommendedName>
        <fullName evidence="10">Major facilitator superfamily (MFS) profile domain-containing protein</fullName>
    </recommendedName>
</protein>
<feature type="transmembrane region" description="Helical" evidence="9">
    <location>
        <begin position="1337"/>
        <end position="1355"/>
    </location>
</feature>
<comment type="similarity">
    <text evidence="7">Belongs to the major facilitator superfamily. DHA1 family. Polyamines/proton antiporter (TC 2.A.1.2.16) subfamily.</text>
</comment>
<feature type="compositionally biased region" description="Polar residues" evidence="8">
    <location>
        <begin position="65"/>
        <end position="85"/>
    </location>
</feature>
<feature type="compositionally biased region" description="Polar residues" evidence="8">
    <location>
        <begin position="187"/>
        <end position="236"/>
    </location>
</feature>
<name>A0A5C3DUT2_9BASI</name>
<feature type="transmembrane region" description="Helical" evidence="9">
    <location>
        <begin position="1375"/>
        <end position="1396"/>
    </location>
</feature>
<dbReference type="InterPro" id="IPR020846">
    <property type="entry name" value="MFS_dom"/>
</dbReference>
<feature type="region of interest" description="Disordered" evidence="8">
    <location>
        <begin position="1051"/>
        <end position="1086"/>
    </location>
</feature>
<dbReference type="OrthoDB" id="2555222at2759"/>
<evidence type="ECO:0000256" key="5">
    <source>
        <dbReference type="ARBA" id="ARBA00022989"/>
    </source>
</evidence>
<dbReference type="PANTHER" id="PTHR23502">
    <property type="entry name" value="MAJOR FACILITATOR SUPERFAMILY"/>
    <property type="match status" value="1"/>
</dbReference>
<sequence>MSGTGRRRERSTSVSGSGTLVQPLRSASQTAAVSGASVASSSARQEQMREATLAAEHALRRYQEETQPTSATFPYQVQRQPAPQQHSRHASGTVGSSSQLQRIPEVTSESSSGEAAARREQARASSTMPQALRAGAGGQMMAHNRSVSMEENYRALPRNFDPVTGRKQEARAGNRRPSLPYVFEPLSSAQPQQGHFPNPYQTAGPSDSHLSTAQLQRRASQEMQSPLLTRNASSFGPGQRNDRQPRIQMRQNERDIPPTPPLGQRQGFQTMPLSITKSRPAQVAAAVAAEIESGSSAWSSESESEPTPTASSIAAMRERNAQLESQLLPVQLTLPSTFSSSSTLAPAQNVASPIAGSRFGAPMASQELREMPTVAVSAAEVASIKASAAPFTPAKSSNLSAPPIRSDSNDTSYSGETIALPDGTQIPTVRTDFQNLKRISIPKAVPEVSGAPAAKEGLPSVGGHLISRADPKVVARNDGSSRTIYSPTPQTLAAARRQSTLLQVPQVGGGAGEAEAGERIPSPLSTSAEAPPAPQIPQSLKFRKSAPSLGTPPSHDAPQSLPAPRVALEIPAVQQQEKQNEGGKSISGTTQAKSDDTDVRRRDNAESIGFRNDPRRNTFGELAPSMLEEANRKLFLYQMQQLDEAAREKGVGSSRQPAATPAPAAEGAVDKMEKKAEAAVPAPNTTTIARRESSASQRSRRDSIGSATTAFDSPTMDEFPPNLFPKPSASGNVKATRGTARATVAPPSDVQEVQEPEEVELIHSEEGTEIDEQEGTYDISLEKRVPFVVDTYTNNDDDDDDARALRNGGERSEFRFIPISSVKAGKARRPRTRDTRVSFRSNPSHIDQQQQRPGSRQHGAAPACRQCFRAGFDCAMNLQLGEGTAARKAFQDFVAAGGLNAISIRDGAAAPPPAGSFVENGGSITVEEALGRNYVDKLGEVAFGESALSRPVTRGMYNELLEEKQEQERRKQLVADHKPWSADMEDEIEIAKHQQRQSAERVKRSFSNSHKDRRLSQMTLQDGVDHDQIDAHDEEDARQVLLNNIRRSGSQKRRDLEEGEVVDIDPADYEDEGDFDDEEDDGVSSASSESDVVVWADRWSAWAKLRQLLAFWVYIFALQALASGYTNTVSRIIEDESASEASAILLQLGALAYNGSQGGGLFFANLIVGFGRQRITLISLVTVGVVCVIAGFVHHVAAILACQSLLGLLSGLAIFIALASVMDLFATSKGRLFGTGSIALVLVGGQLAGPWISKLVLELLSWSWTYWLTLIVAAVLIVYIGVATRETAPFVLFRREALRLKRTGQGWTPEPQSETNARQMFSDDLARPIRLMRYNPLLVLLALGIAVLAGMYMFLFSGLQQVFIRVHGLSATNAALALTLSAVAGLVVGVLAIYLINSKQGTKTNASGFATKARPLYLDEKGHIDTRRPLRVKTESLLVSGLIATAVFSFALYTLALTSSFATTWFLTAFGIVLATASLIVVGVSMVQYVMDGYSPPRKVVLRDVIAREDVSTPTLLQDEEQDRFTSYSRRTAGRLAAAAAGVGAARFKGGRGGRHGRSELQKLHNETGSEIEGRDCAWLDGGESVTTSRDRRWLDETALAAVTAVVSLLFTACSVLSFVSFEAFGKLSFGAFSVIFASVALVVLLLVLCVYLYGAKPRACSLMMLDEADGERAHARRAANREKRALQRRRSLSQSQATSARQQQQQQESAPVRLAKRFVNALGYKPLSAHGMEVYRKDSSPQLTPPPQISGRVRTPAPVPLMQEVKAADHHSTATAAAEGRRELWLAKFIANRDKPAPPLKLNEATEAVPLSGPSGKGLKRWGGIMLGLPSSEHRDPIGRTLNATTSLPLNLNSAPNPNGGAFSSPPQPYYPLTPPPRTQPRASISLSPHQDAQSGFEIVQFQKHEQDGSRPYTPVMTRKSVDMTRANIMARSHSQPLGLYENSPRQGQRFGLNA</sequence>
<feature type="region of interest" description="Disordered" evidence="8">
    <location>
        <begin position="158"/>
        <end position="271"/>
    </location>
</feature>
<feature type="region of interest" description="Disordered" evidence="8">
    <location>
        <begin position="993"/>
        <end position="1021"/>
    </location>
</feature>
<feature type="region of interest" description="Disordered" evidence="8">
    <location>
        <begin position="1936"/>
        <end position="1956"/>
    </location>
</feature>
<accession>A0A5C3DUT2</accession>
<dbReference type="GO" id="GO:0005886">
    <property type="term" value="C:plasma membrane"/>
    <property type="evidence" value="ECO:0007669"/>
    <property type="project" value="UniProtKB-SubCell"/>
</dbReference>
<dbReference type="CDD" id="cd06174">
    <property type="entry name" value="MFS"/>
    <property type="match status" value="1"/>
</dbReference>
<organism evidence="11 12">
    <name type="scientific">Ustilago trichophora</name>
    <dbReference type="NCBI Taxonomy" id="86804"/>
    <lineage>
        <taxon>Eukaryota</taxon>
        <taxon>Fungi</taxon>
        <taxon>Dikarya</taxon>
        <taxon>Basidiomycota</taxon>
        <taxon>Ustilaginomycotina</taxon>
        <taxon>Ustilaginomycetes</taxon>
        <taxon>Ustilaginales</taxon>
        <taxon>Ustilaginaceae</taxon>
        <taxon>Ustilago</taxon>
    </lineage>
</organism>
<evidence type="ECO:0000256" key="7">
    <source>
        <dbReference type="ARBA" id="ARBA00038459"/>
    </source>
</evidence>
<evidence type="ECO:0000256" key="6">
    <source>
        <dbReference type="ARBA" id="ARBA00023136"/>
    </source>
</evidence>
<gene>
    <name evidence="11" type="ORF">UTRI_00787</name>
</gene>
<evidence type="ECO:0000256" key="8">
    <source>
        <dbReference type="SAM" id="MobiDB-lite"/>
    </source>
</evidence>
<evidence type="ECO:0000256" key="9">
    <source>
        <dbReference type="SAM" id="Phobius"/>
    </source>
</evidence>
<feature type="compositionally biased region" description="Basic and acidic residues" evidence="8">
    <location>
        <begin position="689"/>
        <end position="703"/>
    </location>
</feature>
<evidence type="ECO:0000256" key="1">
    <source>
        <dbReference type="ARBA" id="ARBA00004651"/>
    </source>
</evidence>
<feature type="transmembrane region" description="Helical" evidence="9">
    <location>
        <begin position="1232"/>
        <end position="1252"/>
    </location>
</feature>
<keyword evidence="5 9" id="KW-1133">Transmembrane helix</keyword>
<feature type="region of interest" description="Disordered" evidence="8">
    <location>
        <begin position="821"/>
        <end position="859"/>
    </location>
</feature>
<feature type="region of interest" description="Disordered" evidence="8">
    <location>
        <begin position="1676"/>
        <end position="1712"/>
    </location>
</feature>
<dbReference type="Pfam" id="PF07690">
    <property type="entry name" value="MFS_1"/>
    <property type="match status" value="1"/>
</dbReference>
<feature type="transmembrane region" description="Helical" evidence="9">
    <location>
        <begin position="1175"/>
        <end position="1199"/>
    </location>
</feature>
<feature type="transmembrane region" description="Helical" evidence="9">
    <location>
        <begin position="1465"/>
        <end position="1490"/>
    </location>
</feature>
<evidence type="ECO:0000259" key="10">
    <source>
        <dbReference type="PROSITE" id="PS50850"/>
    </source>
</evidence>
<dbReference type="Proteomes" id="UP000324022">
    <property type="component" value="Unassembled WGS sequence"/>
</dbReference>
<dbReference type="GO" id="GO:0022857">
    <property type="term" value="F:transmembrane transporter activity"/>
    <property type="evidence" value="ECO:0007669"/>
    <property type="project" value="InterPro"/>
</dbReference>
<feature type="transmembrane region" description="Helical" evidence="9">
    <location>
        <begin position="1145"/>
        <end position="1168"/>
    </location>
</feature>
<feature type="transmembrane region" description="Helical" evidence="9">
    <location>
        <begin position="1437"/>
        <end position="1459"/>
    </location>
</feature>
<keyword evidence="6 9" id="KW-0472">Membrane</keyword>
<feature type="compositionally biased region" description="Polar residues" evidence="8">
    <location>
        <begin position="838"/>
        <end position="854"/>
    </location>
</feature>
<dbReference type="PROSITE" id="PS50850">
    <property type="entry name" value="MFS"/>
    <property type="match status" value="1"/>
</dbReference>
<evidence type="ECO:0000256" key="3">
    <source>
        <dbReference type="ARBA" id="ARBA00022475"/>
    </source>
</evidence>
<feature type="compositionally biased region" description="Basic and acidic residues" evidence="8">
    <location>
        <begin position="593"/>
        <end position="605"/>
    </location>
</feature>
<feature type="region of interest" description="Disordered" evidence="8">
    <location>
        <begin position="646"/>
        <end position="755"/>
    </location>
</feature>
<keyword evidence="3" id="KW-1003">Cell membrane</keyword>
<feature type="region of interest" description="Disordered" evidence="8">
    <location>
        <begin position="505"/>
        <end position="538"/>
    </location>
</feature>
<evidence type="ECO:0000256" key="2">
    <source>
        <dbReference type="ARBA" id="ARBA00022448"/>
    </source>
</evidence>
<dbReference type="InterPro" id="IPR011701">
    <property type="entry name" value="MFS"/>
</dbReference>
<feature type="compositionally biased region" description="Basic and acidic residues" evidence="8">
    <location>
        <begin position="668"/>
        <end position="677"/>
    </location>
</feature>
<feature type="transmembrane region" description="Helical" evidence="9">
    <location>
        <begin position="1264"/>
        <end position="1284"/>
    </location>
</feature>
<feature type="region of interest" description="Disordered" evidence="8">
    <location>
        <begin position="292"/>
        <end position="311"/>
    </location>
</feature>
<feature type="compositionally biased region" description="Acidic residues" evidence="8">
    <location>
        <begin position="1057"/>
        <end position="1082"/>
    </location>
</feature>
<reference evidence="11 12" key="1">
    <citation type="submission" date="2018-03" db="EMBL/GenBank/DDBJ databases">
        <authorList>
            <person name="Guldener U."/>
        </authorList>
    </citation>
    <scope>NUCLEOTIDE SEQUENCE [LARGE SCALE GENOMIC DNA]</scope>
    <source>
        <strain evidence="11 12">NBRC100155</strain>
    </source>
</reference>
<evidence type="ECO:0000313" key="11">
    <source>
        <dbReference type="EMBL" id="SPO21310.1"/>
    </source>
</evidence>
<feature type="transmembrane region" description="Helical" evidence="9">
    <location>
        <begin position="1628"/>
        <end position="1655"/>
    </location>
</feature>
<evidence type="ECO:0000313" key="12">
    <source>
        <dbReference type="Proteomes" id="UP000324022"/>
    </source>
</evidence>
<dbReference type="EMBL" id="OOIN01000002">
    <property type="protein sequence ID" value="SPO21310.1"/>
    <property type="molecule type" value="Genomic_DNA"/>
</dbReference>
<feature type="compositionally biased region" description="Basic and acidic residues" evidence="8">
    <location>
        <begin position="240"/>
        <end position="256"/>
    </location>
</feature>